<sequence>MLDAMAVQRDPTGSALADLVARQRDEIDRLRSAARTQAVVEQAKGVLAERLSCRPDEAFEDMVRLAQATGSELAVIAAGVLGVPPPPPAPGLSPVSTEGLYDPERRVRQVGLSKPPPAPPGERTPQPVALAAIGTATDSEELAELVREHVGCDSVLVYLLEPDGGLRLEAAANVPATVRLEWERVPLRLSTGVLASVRSGLPQWLPDLEEARRLHTVIGDPETVWRSRAWLPFQDRTRIAGVVGLLWAGAHDFPSEERWELEVMVRAAGSTLLALVGADGVARGRNWTLWVQHLLDVLPGSVALLGAVHGDNGEVVDFRFEAASPDAVDFTGRRYRQLVGRTILTSYPTVAGTELWAAYFRVLRTGVREVVSLFDYEENTPGLPQQGRYTLTIGKFGDGLILAWHEHEDPLQLERLRNVQRLGNIGWGEWNLVTNEIDWSDQLYVIFDRDPALGPMPLDEIRASVVGEDLPILQNAVRRMLEHGEGADSELRLRAGDQVRYGRFIGEPVLDVQGRPVRLDVVLQDVTAMRRAEKRVFDLSEQFAQEHQVANHLRSAVLPLPSRPLELPGMRVAVRYLAAEQWAEVGGDWYHAFPIDDGSTLLAIGDVAGHGLATAAAMAKLRYALTGAALTNPDPAGVLDVLNRMLTGGGGVTLASAVVGRFEPTTRRLSWAQAGHPAPLLLRSHDVQRLDRPAGPILGAVRGAVYATARTLLAPGDTVLMFTDGLIEQRPSAGARGDDLERLVEEIRGFVAELDPARMPEALTSRLVPATPLDDTCVVAATITA</sequence>
<dbReference type="SUPFAM" id="SSF55785">
    <property type="entry name" value="PYP-like sensor domain (PAS domain)"/>
    <property type="match status" value="1"/>
</dbReference>
<evidence type="ECO:0000256" key="1">
    <source>
        <dbReference type="ARBA" id="ARBA00022801"/>
    </source>
</evidence>
<dbReference type="InterPro" id="IPR036457">
    <property type="entry name" value="PPM-type-like_dom_sf"/>
</dbReference>
<dbReference type="Pfam" id="PF03861">
    <property type="entry name" value="ANTAR"/>
    <property type="match status" value="1"/>
</dbReference>
<keyword evidence="3" id="KW-0804">Transcription</keyword>
<dbReference type="Proteomes" id="UP000268727">
    <property type="component" value="Unassembled WGS sequence"/>
</dbReference>
<dbReference type="PANTHER" id="PTHR43156:SF2">
    <property type="entry name" value="STAGE II SPORULATION PROTEIN E"/>
    <property type="match status" value="1"/>
</dbReference>
<evidence type="ECO:0000256" key="3">
    <source>
        <dbReference type="ARBA" id="ARBA00023163"/>
    </source>
</evidence>
<evidence type="ECO:0000313" key="6">
    <source>
        <dbReference type="Proteomes" id="UP000268727"/>
    </source>
</evidence>
<proteinExistence type="predicted"/>
<dbReference type="InterPro" id="IPR011006">
    <property type="entry name" value="CheY-like_superfamily"/>
</dbReference>
<keyword evidence="1" id="KW-0378">Hydrolase</keyword>
<dbReference type="SMART" id="SM00331">
    <property type="entry name" value="PP2C_SIG"/>
    <property type="match status" value="1"/>
</dbReference>
<dbReference type="AlphaFoldDB" id="A0A3N1HJX2"/>
<name>A0A3N1HJX2_9PSEU</name>
<dbReference type="GO" id="GO:0003723">
    <property type="term" value="F:RNA binding"/>
    <property type="evidence" value="ECO:0007669"/>
    <property type="project" value="InterPro"/>
</dbReference>
<dbReference type="GO" id="GO:0016791">
    <property type="term" value="F:phosphatase activity"/>
    <property type="evidence" value="ECO:0007669"/>
    <property type="project" value="TreeGrafter"/>
</dbReference>
<dbReference type="InterPro" id="IPR029016">
    <property type="entry name" value="GAF-like_dom_sf"/>
</dbReference>
<dbReference type="SUPFAM" id="SSF81606">
    <property type="entry name" value="PP2C-like"/>
    <property type="match status" value="1"/>
</dbReference>
<evidence type="ECO:0000313" key="5">
    <source>
        <dbReference type="EMBL" id="ROP42542.1"/>
    </source>
</evidence>
<dbReference type="InterPro" id="IPR035965">
    <property type="entry name" value="PAS-like_dom_sf"/>
</dbReference>
<accession>A0A3N1HJX2</accession>
<dbReference type="InterPro" id="IPR052016">
    <property type="entry name" value="Bact_Sigma-Reg"/>
</dbReference>
<dbReference type="InterPro" id="IPR005561">
    <property type="entry name" value="ANTAR"/>
</dbReference>
<evidence type="ECO:0000259" key="4">
    <source>
        <dbReference type="PROSITE" id="PS50921"/>
    </source>
</evidence>
<protein>
    <submittedName>
        <fullName evidence="5">ANTAR domain-containing protein</fullName>
    </submittedName>
</protein>
<dbReference type="InterPro" id="IPR036388">
    <property type="entry name" value="WH-like_DNA-bd_sf"/>
</dbReference>
<organism evidence="5 6">
    <name type="scientific">Saccharothrix texasensis</name>
    <dbReference type="NCBI Taxonomy" id="103734"/>
    <lineage>
        <taxon>Bacteria</taxon>
        <taxon>Bacillati</taxon>
        <taxon>Actinomycetota</taxon>
        <taxon>Actinomycetes</taxon>
        <taxon>Pseudonocardiales</taxon>
        <taxon>Pseudonocardiaceae</taxon>
        <taxon>Saccharothrix</taxon>
    </lineage>
</organism>
<keyword evidence="2" id="KW-0805">Transcription regulation</keyword>
<dbReference type="OrthoDB" id="7943561at2"/>
<dbReference type="SUPFAM" id="SSF52172">
    <property type="entry name" value="CheY-like"/>
    <property type="match status" value="1"/>
</dbReference>
<keyword evidence="6" id="KW-1185">Reference proteome</keyword>
<dbReference type="PROSITE" id="PS50921">
    <property type="entry name" value="ANTAR"/>
    <property type="match status" value="1"/>
</dbReference>
<dbReference type="Gene3D" id="3.30.450.40">
    <property type="match status" value="1"/>
</dbReference>
<reference evidence="5 6" key="1">
    <citation type="submission" date="2018-11" db="EMBL/GenBank/DDBJ databases">
        <title>Sequencing the genomes of 1000 actinobacteria strains.</title>
        <authorList>
            <person name="Klenk H.-P."/>
        </authorList>
    </citation>
    <scope>NUCLEOTIDE SEQUENCE [LARGE SCALE GENOMIC DNA]</scope>
    <source>
        <strain evidence="5 6">DSM 44231</strain>
    </source>
</reference>
<dbReference type="Gene3D" id="3.30.450.20">
    <property type="entry name" value="PAS domain"/>
    <property type="match status" value="2"/>
</dbReference>
<dbReference type="EMBL" id="RJKM01000001">
    <property type="protein sequence ID" value="ROP42542.1"/>
    <property type="molecule type" value="Genomic_DNA"/>
</dbReference>
<gene>
    <name evidence="5" type="ORF">EDD40_8046</name>
</gene>
<dbReference type="Gene3D" id="1.10.10.10">
    <property type="entry name" value="Winged helix-like DNA-binding domain superfamily/Winged helix DNA-binding domain"/>
    <property type="match status" value="1"/>
</dbReference>
<dbReference type="Gene3D" id="3.60.40.10">
    <property type="entry name" value="PPM-type phosphatase domain"/>
    <property type="match status" value="1"/>
</dbReference>
<dbReference type="InterPro" id="IPR001932">
    <property type="entry name" value="PPM-type_phosphatase-like_dom"/>
</dbReference>
<dbReference type="SUPFAM" id="SSF55781">
    <property type="entry name" value="GAF domain-like"/>
    <property type="match status" value="1"/>
</dbReference>
<dbReference type="Pfam" id="PF07228">
    <property type="entry name" value="SpoIIE"/>
    <property type="match status" value="1"/>
</dbReference>
<feature type="domain" description="ANTAR" evidence="4">
    <location>
        <begin position="20"/>
        <end position="81"/>
    </location>
</feature>
<dbReference type="RefSeq" id="WP_148089067.1">
    <property type="nucleotide sequence ID" value="NZ_RJKM01000001.1"/>
</dbReference>
<comment type="caution">
    <text evidence="5">The sequence shown here is derived from an EMBL/GenBank/DDBJ whole genome shotgun (WGS) entry which is preliminary data.</text>
</comment>
<dbReference type="PANTHER" id="PTHR43156">
    <property type="entry name" value="STAGE II SPORULATION PROTEIN E-RELATED"/>
    <property type="match status" value="1"/>
</dbReference>
<dbReference type="SMART" id="SM01012">
    <property type="entry name" value="ANTAR"/>
    <property type="match status" value="1"/>
</dbReference>
<evidence type="ECO:0000256" key="2">
    <source>
        <dbReference type="ARBA" id="ARBA00023015"/>
    </source>
</evidence>